<reference evidence="3" key="1">
    <citation type="journal article" date="2019" name="Int. J. Syst. Evol. Microbiol.">
        <title>The Global Catalogue of Microorganisms (GCM) 10K type strain sequencing project: providing services to taxonomists for standard genome sequencing and annotation.</title>
        <authorList>
            <consortium name="The Broad Institute Genomics Platform"/>
            <consortium name="The Broad Institute Genome Sequencing Center for Infectious Disease"/>
            <person name="Wu L."/>
            <person name="Ma J."/>
        </authorList>
    </citation>
    <scope>NUCLEOTIDE SEQUENCE [LARGE SCALE GENOMIC DNA]</scope>
    <source>
        <strain evidence="3">JCM 17986</strain>
    </source>
</reference>
<evidence type="ECO:0000313" key="3">
    <source>
        <dbReference type="Proteomes" id="UP001500466"/>
    </source>
</evidence>
<dbReference type="RefSeq" id="WP_345678186.1">
    <property type="nucleotide sequence ID" value="NZ_BAABHS010000020.1"/>
</dbReference>
<gene>
    <name evidence="2" type="ORF">GCM10023205_52780</name>
</gene>
<feature type="region of interest" description="Disordered" evidence="1">
    <location>
        <begin position="81"/>
        <end position="127"/>
    </location>
</feature>
<keyword evidence="3" id="KW-1185">Reference proteome</keyword>
<protein>
    <submittedName>
        <fullName evidence="2">DUF6009 family protein</fullName>
    </submittedName>
</protein>
<comment type="caution">
    <text evidence="2">The sequence shown here is derived from an EMBL/GenBank/DDBJ whole genome shotgun (WGS) entry which is preliminary data.</text>
</comment>
<name>A0ABP9HTZ2_9ACTN</name>
<proteinExistence type="predicted"/>
<dbReference type="Proteomes" id="UP001500466">
    <property type="component" value="Unassembled WGS sequence"/>
</dbReference>
<organism evidence="2 3">
    <name type="scientific">Yinghuangia aomiensis</name>
    <dbReference type="NCBI Taxonomy" id="676205"/>
    <lineage>
        <taxon>Bacteria</taxon>
        <taxon>Bacillati</taxon>
        <taxon>Actinomycetota</taxon>
        <taxon>Actinomycetes</taxon>
        <taxon>Kitasatosporales</taxon>
        <taxon>Streptomycetaceae</taxon>
        <taxon>Yinghuangia</taxon>
    </lineage>
</organism>
<evidence type="ECO:0000256" key="1">
    <source>
        <dbReference type="SAM" id="MobiDB-lite"/>
    </source>
</evidence>
<feature type="compositionally biased region" description="Basic and acidic residues" evidence="1">
    <location>
        <begin position="98"/>
        <end position="127"/>
    </location>
</feature>
<dbReference type="Pfam" id="PF19472">
    <property type="entry name" value="DUF6009"/>
    <property type="match status" value="1"/>
</dbReference>
<dbReference type="EMBL" id="BAABHS010000020">
    <property type="protein sequence ID" value="GAA4978271.1"/>
    <property type="molecule type" value="Genomic_DNA"/>
</dbReference>
<accession>A0ABP9HTZ2</accession>
<evidence type="ECO:0000313" key="2">
    <source>
        <dbReference type="EMBL" id="GAA4978271.1"/>
    </source>
</evidence>
<dbReference type="InterPro" id="IPR046051">
    <property type="entry name" value="DUF6009"/>
</dbReference>
<sequence length="127" mass="14152">MSALIEAQELQHETDIVWLEDITPLDYVRQSLDRLPRRGGKPAYHRPGRLVGYAVLGPSARPSRASGTYLRRVIWLAPHDRDQEPDGVYCTGTPSEAVDPRTIRPGERGTKTERSEGSSLSDEKQGV</sequence>